<organism evidence="1 2">
    <name type="scientific">Synaphobranchus kaupii</name>
    <name type="common">Kaup's arrowtooth eel</name>
    <dbReference type="NCBI Taxonomy" id="118154"/>
    <lineage>
        <taxon>Eukaryota</taxon>
        <taxon>Metazoa</taxon>
        <taxon>Chordata</taxon>
        <taxon>Craniata</taxon>
        <taxon>Vertebrata</taxon>
        <taxon>Euteleostomi</taxon>
        <taxon>Actinopterygii</taxon>
        <taxon>Neopterygii</taxon>
        <taxon>Teleostei</taxon>
        <taxon>Anguilliformes</taxon>
        <taxon>Synaphobranchidae</taxon>
        <taxon>Synaphobranchus</taxon>
    </lineage>
</organism>
<dbReference type="AlphaFoldDB" id="A0A9Q1ICG7"/>
<comment type="caution">
    <text evidence="1">The sequence shown here is derived from an EMBL/GenBank/DDBJ whole genome shotgun (WGS) entry which is preliminary data.</text>
</comment>
<dbReference type="EMBL" id="JAINUF010000020">
    <property type="protein sequence ID" value="KAJ8335430.1"/>
    <property type="molecule type" value="Genomic_DNA"/>
</dbReference>
<sequence>MPNIWRSRGMKFGWAPLAMTARDTRNKKNGVRREQLKMYITANCRLTVSKTGISKQQLGPSYIGKSLTYLIRPSRKSVGWVILTGQTKLCPEYLQSTG</sequence>
<gene>
    <name evidence="1" type="ORF">SKAU_G00387720</name>
</gene>
<dbReference type="Proteomes" id="UP001152622">
    <property type="component" value="Chromosome 20"/>
</dbReference>
<name>A0A9Q1ICG7_SYNKA</name>
<protein>
    <submittedName>
        <fullName evidence="1">Uncharacterized protein</fullName>
    </submittedName>
</protein>
<evidence type="ECO:0000313" key="1">
    <source>
        <dbReference type="EMBL" id="KAJ8335430.1"/>
    </source>
</evidence>
<proteinExistence type="predicted"/>
<keyword evidence="2" id="KW-1185">Reference proteome</keyword>
<accession>A0A9Q1ICG7</accession>
<evidence type="ECO:0000313" key="2">
    <source>
        <dbReference type="Proteomes" id="UP001152622"/>
    </source>
</evidence>
<reference evidence="1" key="1">
    <citation type="journal article" date="2023" name="Science">
        <title>Genome structures resolve the early diversification of teleost fishes.</title>
        <authorList>
            <person name="Parey E."/>
            <person name="Louis A."/>
            <person name="Montfort J."/>
            <person name="Bouchez O."/>
            <person name="Roques C."/>
            <person name="Iampietro C."/>
            <person name="Lluch J."/>
            <person name="Castinel A."/>
            <person name="Donnadieu C."/>
            <person name="Desvignes T."/>
            <person name="Floi Bucao C."/>
            <person name="Jouanno E."/>
            <person name="Wen M."/>
            <person name="Mejri S."/>
            <person name="Dirks R."/>
            <person name="Jansen H."/>
            <person name="Henkel C."/>
            <person name="Chen W.J."/>
            <person name="Zahm M."/>
            <person name="Cabau C."/>
            <person name="Klopp C."/>
            <person name="Thompson A.W."/>
            <person name="Robinson-Rechavi M."/>
            <person name="Braasch I."/>
            <person name="Lecointre G."/>
            <person name="Bobe J."/>
            <person name="Postlethwait J.H."/>
            <person name="Berthelot C."/>
            <person name="Roest Crollius H."/>
            <person name="Guiguen Y."/>
        </authorList>
    </citation>
    <scope>NUCLEOTIDE SEQUENCE</scope>
    <source>
        <strain evidence="1">WJC10195</strain>
    </source>
</reference>